<evidence type="ECO:0000256" key="1">
    <source>
        <dbReference type="ARBA" id="ARBA00004479"/>
    </source>
</evidence>
<evidence type="ECO:0000256" key="5">
    <source>
        <dbReference type="ARBA" id="ARBA00022737"/>
    </source>
</evidence>
<evidence type="ECO:0000256" key="2">
    <source>
        <dbReference type="ARBA" id="ARBA00017514"/>
    </source>
</evidence>
<keyword evidence="5" id="KW-0677">Repeat</keyword>
<evidence type="ECO:0000256" key="9">
    <source>
        <dbReference type="ARBA" id="ARBA00023319"/>
    </source>
</evidence>
<evidence type="ECO:0000256" key="8">
    <source>
        <dbReference type="ARBA" id="ARBA00023157"/>
    </source>
</evidence>
<feature type="transmembrane region" description="Helical" evidence="11">
    <location>
        <begin position="255"/>
        <end position="278"/>
    </location>
</feature>
<evidence type="ECO:0000313" key="13">
    <source>
        <dbReference type="EMBL" id="OCT65895.1"/>
    </source>
</evidence>
<sequence length="345" mass="37499">GLLCGRYKRFKPPQEHTWSLFSLGTMSFLLFVTLGLSLTALSHCVQVTIQNPIINVTTGENATLYCFYALNNPITKNLVIQWNIFQAKSQNQETVFFYQNGQSLSGPNYKNRVTAALSPGSATITISNMQPQDTGIYTCEVLNLPESSGQGKIILTVLVPPSVPHCSIRGAVETGHFISLLCYSEEGMPLPLYSWNRVENGLLKSTPPQMNQQKGSLIIGNLTDFEEGYYRCTASNSLGNATCELNLHTGGEGGVIAAAVIGGLLAAAVIIAIVWFLIVKRKQKKQLSPTKEIKTGGNHEYTAVSGEANEHPKENLGSSEPTETIQFHHDHAENAANGETEEPTA</sequence>
<dbReference type="InterPro" id="IPR036179">
    <property type="entry name" value="Ig-like_dom_sf"/>
</dbReference>
<dbReference type="CDD" id="cd12087">
    <property type="entry name" value="TM_EGFR-like"/>
    <property type="match status" value="1"/>
</dbReference>
<feature type="domain" description="Ig-like" evidence="12">
    <location>
        <begin position="161"/>
        <end position="248"/>
    </location>
</feature>
<keyword evidence="6 11" id="KW-1133">Transmembrane helix</keyword>
<dbReference type="Pfam" id="PF07686">
    <property type="entry name" value="V-set"/>
    <property type="match status" value="1"/>
</dbReference>
<dbReference type="AlphaFoldDB" id="A0A974C4P9"/>
<keyword evidence="3 11" id="KW-0812">Transmembrane</keyword>
<dbReference type="OMA" id="WNFISKT"/>
<dbReference type="InterPro" id="IPR003599">
    <property type="entry name" value="Ig_sub"/>
</dbReference>
<dbReference type="Proteomes" id="UP000694892">
    <property type="component" value="Chromosome 8S"/>
</dbReference>
<dbReference type="SMART" id="SM00409">
    <property type="entry name" value="IG"/>
    <property type="match status" value="2"/>
</dbReference>
<gene>
    <name evidence="13" type="ORF">XELAEV_18042145mg</name>
</gene>
<feature type="non-terminal residue" evidence="13">
    <location>
        <position position="1"/>
    </location>
</feature>
<evidence type="ECO:0000256" key="3">
    <source>
        <dbReference type="ARBA" id="ARBA00022692"/>
    </source>
</evidence>
<evidence type="ECO:0000256" key="4">
    <source>
        <dbReference type="ARBA" id="ARBA00022729"/>
    </source>
</evidence>
<evidence type="ECO:0000256" key="10">
    <source>
        <dbReference type="SAM" id="MobiDB-lite"/>
    </source>
</evidence>
<feature type="domain" description="Ig-like" evidence="12">
    <location>
        <begin position="45"/>
        <end position="156"/>
    </location>
</feature>
<keyword evidence="7 11" id="KW-0472">Membrane</keyword>
<dbReference type="SMART" id="SM00406">
    <property type="entry name" value="IGv"/>
    <property type="match status" value="1"/>
</dbReference>
<proteinExistence type="predicted"/>
<dbReference type="PANTHER" id="PTHR44974:SF1">
    <property type="entry name" value="V-SET AND IMMUNOGLOBULIN DOMAIN-CONTAINING PROTEIN 1"/>
    <property type="match status" value="1"/>
</dbReference>
<dbReference type="InterPro" id="IPR003598">
    <property type="entry name" value="Ig_sub2"/>
</dbReference>
<keyword evidence="8" id="KW-1015">Disulfide bond</keyword>
<dbReference type="Gene3D" id="2.60.40.10">
    <property type="entry name" value="Immunoglobulins"/>
    <property type="match status" value="2"/>
</dbReference>
<accession>A0A974C4P9</accession>
<dbReference type="InterPro" id="IPR013783">
    <property type="entry name" value="Ig-like_fold"/>
</dbReference>
<name>A0A974C4P9_XENLA</name>
<dbReference type="EMBL" id="CM004481">
    <property type="protein sequence ID" value="OCT65895.1"/>
    <property type="molecule type" value="Genomic_DNA"/>
</dbReference>
<organism evidence="13 14">
    <name type="scientific">Xenopus laevis</name>
    <name type="common">African clawed frog</name>
    <dbReference type="NCBI Taxonomy" id="8355"/>
    <lineage>
        <taxon>Eukaryota</taxon>
        <taxon>Metazoa</taxon>
        <taxon>Chordata</taxon>
        <taxon>Craniata</taxon>
        <taxon>Vertebrata</taxon>
        <taxon>Euteleostomi</taxon>
        <taxon>Amphibia</taxon>
        <taxon>Batrachia</taxon>
        <taxon>Anura</taxon>
        <taxon>Pipoidea</taxon>
        <taxon>Pipidae</taxon>
        <taxon>Xenopodinae</taxon>
        <taxon>Xenopus</taxon>
        <taxon>Xenopus</taxon>
    </lineage>
</organism>
<dbReference type="GO" id="GO:0030277">
    <property type="term" value="P:maintenance of gastrointestinal epithelium"/>
    <property type="evidence" value="ECO:0007669"/>
    <property type="project" value="InterPro"/>
</dbReference>
<feature type="transmembrane region" description="Helical" evidence="11">
    <location>
        <begin position="20"/>
        <end position="41"/>
    </location>
</feature>
<keyword evidence="9" id="KW-0393">Immunoglobulin domain</keyword>
<evidence type="ECO:0000256" key="7">
    <source>
        <dbReference type="ARBA" id="ARBA00023136"/>
    </source>
</evidence>
<dbReference type="Pfam" id="PF13927">
    <property type="entry name" value="Ig_3"/>
    <property type="match status" value="1"/>
</dbReference>
<comment type="subcellular location">
    <subcellularLocation>
        <location evidence="1">Membrane</location>
        <topology evidence="1">Single-pass type I membrane protein</topology>
    </subcellularLocation>
</comment>
<feature type="compositionally biased region" description="Polar residues" evidence="10">
    <location>
        <begin position="316"/>
        <end position="325"/>
    </location>
</feature>
<evidence type="ECO:0000313" key="14">
    <source>
        <dbReference type="Proteomes" id="UP000694892"/>
    </source>
</evidence>
<dbReference type="FunFam" id="2.60.40.10:FF:000095">
    <property type="entry name" value="immunoglobulin superfamily member 11 isoform X1"/>
    <property type="match status" value="1"/>
</dbReference>
<dbReference type="InterPro" id="IPR013106">
    <property type="entry name" value="Ig_V-set"/>
</dbReference>
<dbReference type="PROSITE" id="PS50835">
    <property type="entry name" value="IG_LIKE"/>
    <property type="match status" value="2"/>
</dbReference>
<dbReference type="GO" id="GO:0003382">
    <property type="term" value="P:epithelial cell morphogenesis"/>
    <property type="evidence" value="ECO:0007669"/>
    <property type="project" value="InterPro"/>
</dbReference>
<reference evidence="14" key="1">
    <citation type="journal article" date="2016" name="Nature">
        <title>Genome evolution in the allotetraploid frog Xenopus laevis.</title>
        <authorList>
            <person name="Session A.M."/>
            <person name="Uno Y."/>
            <person name="Kwon T."/>
            <person name="Chapman J.A."/>
            <person name="Toyoda A."/>
            <person name="Takahashi S."/>
            <person name="Fukui A."/>
            <person name="Hikosaka A."/>
            <person name="Suzuki A."/>
            <person name="Kondo M."/>
            <person name="van Heeringen S.J."/>
            <person name="Quigley I."/>
            <person name="Heinz S."/>
            <person name="Ogino H."/>
            <person name="Ochi H."/>
            <person name="Hellsten U."/>
            <person name="Lyons J.B."/>
            <person name="Simakov O."/>
            <person name="Putnam N."/>
            <person name="Stites J."/>
            <person name="Kuroki Y."/>
            <person name="Tanaka T."/>
            <person name="Michiue T."/>
            <person name="Watanabe M."/>
            <person name="Bogdanovic O."/>
            <person name="Lister R."/>
            <person name="Georgiou G."/>
            <person name="Paranjpe S.S."/>
            <person name="van Kruijsbergen I."/>
            <person name="Shu S."/>
            <person name="Carlson J."/>
            <person name="Kinoshita T."/>
            <person name="Ohta Y."/>
            <person name="Mawaribuchi S."/>
            <person name="Jenkins J."/>
            <person name="Grimwood J."/>
            <person name="Schmutz J."/>
            <person name="Mitros T."/>
            <person name="Mozaffari S.V."/>
            <person name="Suzuki Y."/>
            <person name="Haramoto Y."/>
            <person name="Yamamoto T.S."/>
            <person name="Takagi C."/>
            <person name="Heald R."/>
            <person name="Miller K."/>
            <person name="Haudenschild C."/>
            <person name="Kitzman J."/>
            <person name="Nakayama T."/>
            <person name="Izutsu Y."/>
            <person name="Robert J."/>
            <person name="Fortriede J."/>
            <person name="Burns K."/>
            <person name="Lotay V."/>
            <person name="Karimi K."/>
            <person name="Yasuoka Y."/>
            <person name="Dichmann D.S."/>
            <person name="Flajnik M.F."/>
            <person name="Houston D.W."/>
            <person name="Shendure J."/>
            <person name="DuPasquier L."/>
            <person name="Vize P.D."/>
            <person name="Zorn A.M."/>
            <person name="Ito M."/>
            <person name="Marcotte E.M."/>
            <person name="Wallingford J.B."/>
            <person name="Ito Y."/>
            <person name="Asashima M."/>
            <person name="Ueno N."/>
            <person name="Matsuda Y."/>
            <person name="Veenstra G.J."/>
            <person name="Fujiyama A."/>
            <person name="Harland R.M."/>
            <person name="Taira M."/>
            <person name="Rokhsar D.S."/>
        </authorList>
    </citation>
    <scope>NUCLEOTIDE SEQUENCE [LARGE SCALE GENOMIC DNA]</scope>
    <source>
        <strain evidence="14">J</strain>
    </source>
</reference>
<evidence type="ECO:0000256" key="11">
    <source>
        <dbReference type="SAM" id="Phobius"/>
    </source>
</evidence>
<protein>
    <recommendedName>
        <fullName evidence="2">V-set and immunoglobulin domain-containing protein 1</fullName>
    </recommendedName>
</protein>
<dbReference type="GO" id="GO:0016323">
    <property type="term" value="C:basolateral plasma membrane"/>
    <property type="evidence" value="ECO:0007669"/>
    <property type="project" value="TreeGrafter"/>
</dbReference>
<dbReference type="SMART" id="SM00408">
    <property type="entry name" value="IGc2"/>
    <property type="match status" value="2"/>
</dbReference>
<dbReference type="PANTHER" id="PTHR44974">
    <property type="entry name" value="V-SET AND IMMUNOGLOBULIN DOMAIN-CONTAINING PROTEIN 1"/>
    <property type="match status" value="1"/>
</dbReference>
<keyword evidence="4" id="KW-0732">Signal</keyword>
<dbReference type="SUPFAM" id="SSF48726">
    <property type="entry name" value="Immunoglobulin"/>
    <property type="match status" value="2"/>
</dbReference>
<evidence type="ECO:0000256" key="6">
    <source>
        <dbReference type="ARBA" id="ARBA00022989"/>
    </source>
</evidence>
<dbReference type="InterPro" id="IPR007110">
    <property type="entry name" value="Ig-like_dom"/>
</dbReference>
<feature type="region of interest" description="Disordered" evidence="10">
    <location>
        <begin position="287"/>
        <end position="345"/>
    </location>
</feature>
<evidence type="ECO:0000259" key="12">
    <source>
        <dbReference type="PROSITE" id="PS50835"/>
    </source>
</evidence>
<dbReference type="InterPro" id="IPR029861">
    <property type="entry name" value="VSIG1"/>
</dbReference>